<evidence type="ECO:0000259" key="5">
    <source>
        <dbReference type="PROSITE" id="PS50280"/>
    </source>
</evidence>
<dbReference type="InterPro" id="IPR055411">
    <property type="entry name" value="LRR_FXL15/At3g58940/PEG3-like"/>
</dbReference>
<dbReference type="InterPro" id="IPR046341">
    <property type="entry name" value="SET_dom_sf"/>
</dbReference>
<dbReference type="InterPro" id="IPR001810">
    <property type="entry name" value="F-box_dom"/>
</dbReference>
<dbReference type="Gene3D" id="3.80.10.10">
    <property type="entry name" value="Ribonuclease Inhibitor"/>
    <property type="match status" value="1"/>
</dbReference>
<feature type="region of interest" description="Disordered" evidence="4">
    <location>
        <begin position="1"/>
        <end position="21"/>
    </location>
</feature>
<dbReference type="SUPFAM" id="SSF81383">
    <property type="entry name" value="F-box domain"/>
    <property type="match status" value="1"/>
</dbReference>
<accession>A0A6D2I870</accession>
<proteinExistence type="predicted"/>
<dbReference type="InterPro" id="IPR001214">
    <property type="entry name" value="SET_dom"/>
</dbReference>
<dbReference type="CDD" id="cd22160">
    <property type="entry name" value="F-box_AtFBL13-like"/>
    <property type="match status" value="1"/>
</dbReference>
<evidence type="ECO:0000256" key="2">
    <source>
        <dbReference type="ARBA" id="ARBA00022679"/>
    </source>
</evidence>
<dbReference type="SMART" id="SM00317">
    <property type="entry name" value="SET"/>
    <property type="match status" value="1"/>
</dbReference>
<dbReference type="Gene3D" id="2.170.270.10">
    <property type="entry name" value="SET domain"/>
    <property type="match status" value="1"/>
</dbReference>
<dbReference type="SMART" id="SM00508">
    <property type="entry name" value="PostSET"/>
    <property type="match status" value="1"/>
</dbReference>
<evidence type="ECO:0000256" key="4">
    <source>
        <dbReference type="SAM" id="MobiDB-lite"/>
    </source>
</evidence>
<keyword evidence="2" id="KW-0808">Transferase</keyword>
<dbReference type="InterPro" id="IPR055294">
    <property type="entry name" value="FBL60-like"/>
</dbReference>
<dbReference type="InterPro" id="IPR053781">
    <property type="entry name" value="F-box_AtFBL13-like"/>
</dbReference>
<dbReference type="Pfam" id="PF00856">
    <property type="entry name" value="SET"/>
    <property type="match status" value="1"/>
</dbReference>
<dbReference type="GO" id="GO:0032259">
    <property type="term" value="P:methylation"/>
    <property type="evidence" value="ECO:0007669"/>
    <property type="project" value="UniProtKB-KW"/>
</dbReference>
<evidence type="ECO:0000256" key="3">
    <source>
        <dbReference type="ARBA" id="ARBA00022691"/>
    </source>
</evidence>
<keyword evidence="8" id="KW-1185">Reference proteome</keyword>
<dbReference type="InterPro" id="IPR047893">
    <property type="entry name" value="ASHR3-like_SET"/>
</dbReference>
<evidence type="ECO:0000313" key="8">
    <source>
        <dbReference type="Proteomes" id="UP000467841"/>
    </source>
</evidence>
<dbReference type="GO" id="GO:0008168">
    <property type="term" value="F:methyltransferase activity"/>
    <property type="evidence" value="ECO:0007669"/>
    <property type="project" value="UniProtKB-KW"/>
</dbReference>
<dbReference type="EMBL" id="CACVBM020000632">
    <property type="protein sequence ID" value="CAA7021590.1"/>
    <property type="molecule type" value="Genomic_DNA"/>
</dbReference>
<sequence>MPEPKKGSDRNQIRKPSSKQIEPDRILLSSCSSSCKCGGECTNKPFQQRHIKKMKLVKTEKCGHGIVADEDINQGDFIIEYVGEVIDEKICEERLCKLKQRETNFYLCQINWNMVIDATYKGNKSRYFNHSCNPNTEMQKWIIDGETRIGIFASRFINRGEQLTYDYQFVQYGADQDCYCGAECCRKKLGAKPQKAVSLKACKRVTWKPPKGKVTGGRRAAGAFTEKVGSVSTDAKKLDTGSRDAISSLPREVLGDILSLVPTKLAVSTSVLSKKWRDMFAFAHHLDFDDSDFLQPEEGKEERDEIRESFRTFVDRTLAVQCGSPINKFSLKCHVLDDSDMAHVSRWICNAVQRGVSEVDLSLNARVEVYLPAKLFTSKKLVKLTLGTQVSLGKIPTDVSLPALKSLSIDSVFFTIYDLSDVLLPACPVLEELSILHGDFEGHPYCISSRSIKKLSVRYYCEFYLRVMTGMSFDTPSLVSLDYSDHAMSVYTPLNLESLVEARLDICYSPKREPDVSALLIGMSNVETLHLSPASADVISRCVNQGLTLPVFNNLVNLSFGSDSERGLKLLLPYLLKQSPKLETLIIQGLDVGYTGDVVKSIGPSKVKVLHVLGFGGTAKEWEHVKRKL</sequence>
<dbReference type="InterPro" id="IPR003616">
    <property type="entry name" value="Post-SET_dom"/>
</dbReference>
<dbReference type="AlphaFoldDB" id="A0A6D2I870"/>
<keyword evidence="1" id="KW-0489">Methyltransferase</keyword>
<evidence type="ECO:0008006" key="9">
    <source>
        <dbReference type="Google" id="ProtNLM"/>
    </source>
</evidence>
<dbReference type="SUPFAM" id="SSF82199">
    <property type="entry name" value="SET domain"/>
    <property type="match status" value="1"/>
</dbReference>
<dbReference type="OrthoDB" id="1029782at2759"/>
<dbReference type="Pfam" id="PF24758">
    <property type="entry name" value="LRR_At5g56370"/>
    <property type="match status" value="1"/>
</dbReference>
<dbReference type="Proteomes" id="UP000467841">
    <property type="component" value="Unassembled WGS sequence"/>
</dbReference>
<dbReference type="InterPro" id="IPR025787">
    <property type="entry name" value="Hist-Lys_N-MeTrfase_SET2_plant"/>
</dbReference>
<name>A0A6D2I870_9BRAS</name>
<comment type="caution">
    <text evidence="7">The sequence shown here is derived from an EMBL/GenBank/DDBJ whole genome shotgun (WGS) entry which is preliminary data.</text>
</comment>
<dbReference type="PANTHER" id="PTHR31293:SF22">
    <property type="entry name" value="BNAC06G06520D PROTEIN"/>
    <property type="match status" value="1"/>
</dbReference>
<dbReference type="InterPro" id="IPR032675">
    <property type="entry name" value="LRR_dom_sf"/>
</dbReference>
<protein>
    <recommendedName>
        <fullName evidence="9">Histone-lysine N-methyltransferase</fullName>
    </recommendedName>
</protein>
<keyword evidence="3" id="KW-0949">S-adenosyl-L-methionine</keyword>
<feature type="domain" description="SET" evidence="5">
    <location>
        <begin position="52"/>
        <end position="168"/>
    </location>
</feature>
<dbReference type="PROSITE" id="PS50868">
    <property type="entry name" value="POST_SET"/>
    <property type="match status" value="1"/>
</dbReference>
<feature type="domain" description="Post-SET" evidence="6">
    <location>
        <begin position="174"/>
        <end position="190"/>
    </location>
</feature>
<evidence type="ECO:0000259" key="6">
    <source>
        <dbReference type="PROSITE" id="PS50868"/>
    </source>
</evidence>
<dbReference type="PANTHER" id="PTHR31293">
    <property type="entry name" value="RNI-LIKE SUPERFAMILY PROTEIN"/>
    <property type="match status" value="1"/>
</dbReference>
<feature type="compositionally biased region" description="Basic and acidic residues" evidence="4">
    <location>
        <begin position="1"/>
        <end position="12"/>
    </location>
</feature>
<dbReference type="InterPro" id="IPR036047">
    <property type="entry name" value="F-box-like_dom_sf"/>
</dbReference>
<dbReference type="SUPFAM" id="SSF52058">
    <property type="entry name" value="L domain-like"/>
    <property type="match status" value="1"/>
</dbReference>
<dbReference type="Pfam" id="PF00646">
    <property type="entry name" value="F-box"/>
    <property type="match status" value="1"/>
</dbReference>
<evidence type="ECO:0000313" key="7">
    <source>
        <dbReference type="EMBL" id="CAA7021590.1"/>
    </source>
</evidence>
<dbReference type="PROSITE" id="PS51578">
    <property type="entry name" value="SAM_MT43_SET2_2"/>
    <property type="match status" value="1"/>
</dbReference>
<reference evidence="7" key="1">
    <citation type="submission" date="2020-01" db="EMBL/GenBank/DDBJ databases">
        <authorList>
            <person name="Mishra B."/>
        </authorList>
    </citation>
    <scope>NUCLEOTIDE SEQUENCE [LARGE SCALE GENOMIC DNA]</scope>
</reference>
<gene>
    <name evidence="7" type="ORF">MERR_LOCUS8825</name>
</gene>
<dbReference type="CDD" id="cd19175">
    <property type="entry name" value="SET_ASHR3-like"/>
    <property type="match status" value="1"/>
</dbReference>
<evidence type="ECO:0000256" key="1">
    <source>
        <dbReference type="ARBA" id="ARBA00022603"/>
    </source>
</evidence>
<dbReference type="PROSITE" id="PS50280">
    <property type="entry name" value="SET"/>
    <property type="match status" value="1"/>
</dbReference>
<organism evidence="7 8">
    <name type="scientific">Microthlaspi erraticum</name>
    <dbReference type="NCBI Taxonomy" id="1685480"/>
    <lineage>
        <taxon>Eukaryota</taxon>
        <taxon>Viridiplantae</taxon>
        <taxon>Streptophyta</taxon>
        <taxon>Embryophyta</taxon>
        <taxon>Tracheophyta</taxon>
        <taxon>Spermatophyta</taxon>
        <taxon>Magnoliopsida</taxon>
        <taxon>eudicotyledons</taxon>
        <taxon>Gunneridae</taxon>
        <taxon>Pentapetalae</taxon>
        <taxon>rosids</taxon>
        <taxon>malvids</taxon>
        <taxon>Brassicales</taxon>
        <taxon>Brassicaceae</taxon>
        <taxon>Coluteocarpeae</taxon>
        <taxon>Microthlaspi</taxon>
    </lineage>
</organism>